<dbReference type="EMBL" id="QRDY01000020">
    <property type="protein sequence ID" value="RED54948.1"/>
    <property type="molecule type" value="Genomic_DNA"/>
</dbReference>
<protein>
    <submittedName>
        <fullName evidence="1">Phenylacetate-CoA ligase</fullName>
    </submittedName>
</protein>
<evidence type="ECO:0000313" key="2">
    <source>
        <dbReference type="Proteomes" id="UP000256869"/>
    </source>
</evidence>
<sequence length="411" mass="46769">MDDFRLRKVSRVLDIFPWYGQLIADYVSDSTEIRSFSQLPLLTSELLEQHYYQPDPPFEPQLQLNTTFYRTSGTSSLRRKTIYYSEEDELNYIRIKSDIFRRILLNSGVVTALSDMGTGHAASTAPEIFTSIGMSVESIDFRQPIGLHIDKLREFRPHVLYTMPSILDHILSSSAEDPASYGIRQVILVGESASPAWLRSVSERLRLAETDITDTYGSIEIGTIAYYSHDHGRYLFAEGIEAEGVSAETLFPDMDPLSDGESVLVLSSYVRDLFPALRYVTYDIVRDLRPILVDGQWTQSFQAIVGRIGPDLKHGEKISVYDIEDVVYRHLREAKVRIRVSGNKLTVLIDSENKSPEIYSGIERDLLERIPEIGIMIRGGMLDALRVIPSEVIFEGSVLKHKRIFYDREGE</sequence>
<dbReference type="GO" id="GO:0016874">
    <property type="term" value="F:ligase activity"/>
    <property type="evidence" value="ECO:0007669"/>
    <property type="project" value="UniProtKB-KW"/>
</dbReference>
<keyword evidence="1" id="KW-0436">Ligase</keyword>
<gene>
    <name evidence="1" type="ORF">DFP95_12041</name>
</gene>
<reference evidence="1 2" key="1">
    <citation type="submission" date="2018-07" db="EMBL/GenBank/DDBJ databases">
        <title>Genomic Encyclopedia of Type Strains, Phase III (KMG-III): the genomes of soil and plant-associated and newly described type strains.</title>
        <authorList>
            <person name="Whitman W."/>
        </authorList>
    </citation>
    <scope>NUCLEOTIDE SEQUENCE [LARGE SCALE GENOMIC DNA]</scope>
    <source>
        <strain evidence="1 2">CECT 8236</strain>
    </source>
</reference>
<dbReference type="PANTHER" id="PTHR43845">
    <property type="entry name" value="BLR5969 PROTEIN"/>
    <property type="match status" value="1"/>
</dbReference>
<dbReference type="Proteomes" id="UP000256869">
    <property type="component" value="Unassembled WGS sequence"/>
</dbReference>
<organism evidence="1 2">
    <name type="scientific">Cohnella lupini</name>
    <dbReference type="NCBI Taxonomy" id="1294267"/>
    <lineage>
        <taxon>Bacteria</taxon>
        <taxon>Bacillati</taxon>
        <taxon>Bacillota</taxon>
        <taxon>Bacilli</taxon>
        <taxon>Bacillales</taxon>
        <taxon>Paenibacillaceae</taxon>
        <taxon>Cohnella</taxon>
    </lineage>
</organism>
<name>A0A3D9HZI8_9BACL</name>
<accession>A0A3D9HZI8</accession>
<dbReference type="Gene3D" id="3.40.50.12780">
    <property type="entry name" value="N-terminal domain of ligase-like"/>
    <property type="match status" value="1"/>
</dbReference>
<dbReference type="AlphaFoldDB" id="A0A3D9HZI8"/>
<comment type="caution">
    <text evidence="1">The sequence shown here is derived from an EMBL/GenBank/DDBJ whole genome shotgun (WGS) entry which is preliminary data.</text>
</comment>
<evidence type="ECO:0000313" key="1">
    <source>
        <dbReference type="EMBL" id="RED54948.1"/>
    </source>
</evidence>
<keyword evidence="2" id="KW-1185">Reference proteome</keyword>
<dbReference type="InterPro" id="IPR042099">
    <property type="entry name" value="ANL_N_sf"/>
</dbReference>
<dbReference type="PANTHER" id="PTHR43845:SF1">
    <property type="entry name" value="BLR5969 PROTEIN"/>
    <property type="match status" value="1"/>
</dbReference>
<proteinExistence type="predicted"/>
<dbReference type="SUPFAM" id="SSF56801">
    <property type="entry name" value="Acetyl-CoA synthetase-like"/>
    <property type="match status" value="1"/>
</dbReference>